<dbReference type="AlphaFoldDB" id="A0A8T1UZE6"/>
<feature type="non-terminal residue" evidence="1">
    <location>
        <position position="1"/>
    </location>
</feature>
<proteinExistence type="predicted"/>
<reference evidence="1" key="1">
    <citation type="submission" date="2021-01" db="EMBL/GenBank/DDBJ databases">
        <title>Phytophthora aleatoria, a newly-described species from Pinus radiata is distinct from Phytophthora cactorum isolates based on comparative genomics.</title>
        <authorList>
            <person name="Mcdougal R."/>
            <person name="Panda P."/>
            <person name="Williams N."/>
            <person name="Studholme D.J."/>
        </authorList>
    </citation>
    <scope>NUCLEOTIDE SEQUENCE</scope>
    <source>
        <strain evidence="1">NZFS 3830</strain>
    </source>
</reference>
<organism evidence="1 2">
    <name type="scientific">Phytophthora cactorum</name>
    <dbReference type="NCBI Taxonomy" id="29920"/>
    <lineage>
        <taxon>Eukaryota</taxon>
        <taxon>Sar</taxon>
        <taxon>Stramenopiles</taxon>
        <taxon>Oomycota</taxon>
        <taxon>Peronosporomycetes</taxon>
        <taxon>Peronosporales</taxon>
        <taxon>Peronosporaceae</taxon>
        <taxon>Phytophthora</taxon>
    </lineage>
</organism>
<gene>
    <name evidence="1" type="ORF">JG687_00001545</name>
</gene>
<sequence>FCSGWEIVGGRFKVLRQFCGVLTTVFPNTVTVEADFFVIGWKKNDYRKSLTDFSFEGILHAKQLDAVPTLA</sequence>
<dbReference type="PANTHER" id="PTHR37067">
    <property type="entry name" value="PX DOMAIN-CONTAINING PROTEIN"/>
    <property type="match status" value="1"/>
</dbReference>
<dbReference type="OrthoDB" id="167947at2759"/>
<dbReference type="PANTHER" id="PTHR37067:SF3">
    <property type="entry name" value="PX DOMAIN-CONTAINING PROTEIN"/>
    <property type="match status" value="1"/>
</dbReference>
<protein>
    <submittedName>
        <fullName evidence="1">Uncharacterized protein</fullName>
    </submittedName>
</protein>
<comment type="caution">
    <text evidence="1">The sequence shown here is derived from an EMBL/GenBank/DDBJ whole genome shotgun (WGS) entry which is preliminary data.</text>
</comment>
<evidence type="ECO:0000313" key="1">
    <source>
        <dbReference type="EMBL" id="KAG6972250.1"/>
    </source>
</evidence>
<dbReference type="EMBL" id="JAENGZ010000038">
    <property type="protein sequence ID" value="KAG6972250.1"/>
    <property type="molecule type" value="Genomic_DNA"/>
</dbReference>
<evidence type="ECO:0000313" key="2">
    <source>
        <dbReference type="Proteomes" id="UP000688947"/>
    </source>
</evidence>
<dbReference type="Proteomes" id="UP000688947">
    <property type="component" value="Unassembled WGS sequence"/>
</dbReference>
<name>A0A8T1UZE6_9STRA</name>
<accession>A0A8T1UZE6</accession>